<dbReference type="EMBL" id="LBOZ01000002">
    <property type="protein sequence ID" value="KKP47917.1"/>
    <property type="molecule type" value="Genomic_DNA"/>
</dbReference>
<protein>
    <submittedName>
        <fullName evidence="1">Uncharacterized protein</fullName>
    </submittedName>
</protein>
<organism evidence="1 2">
    <name type="scientific">Candidatus Woesebacteria bacterium GW2011_GWA2_33_28</name>
    <dbReference type="NCBI Taxonomy" id="1618561"/>
    <lineage>
        <taxon>Bacteria</taxon>
        <taxon>Candidatus Woeseibacteriota</taxon>
    </lineage>
</organism>
<sequence>MEVVVATKTDLEQAEDAARKARKEASDTLAWYKAKKQGGSRVEAKISARLLLADLRDANAKGREVERLKKKRDELKTMVAW</sequence>
<proteinExistence type="predicted"/>
<dbReference type="Proteomes" id="UP000033995">
    <property type="component" value="Unassembled WGS sequence"/>
</dbReference>
<gene>
    <name evidence="1" type="ORF">UR38_C0002G0020</name>
</gene>
<name>A0A0G0CWX1_9BACT</name>
<reference evidence="1 2" key="1">
    <citation type="journal article" date="2015" name="Nature">
        <title>rRNA introns, odd ribosomes, and small enigmatic genomes across a large radiation of phyla.</title>
        <authorList>
            <person name="Brown C.T."/>
            <person name="Hug L.A."/>
            <person name="Thomas B.C."/>
            <person name="Sharon I."/>
            <person name="Castelle C.J."/>
            <person name="Singh A."/>
            <person name="Wilkins M.J."/>
            <person name="Williams K.H."/>
            <person name="Banfield J.F."/>
        </authorList>
    </citation>
    <scope>NUCLEOTIDE SEQUENCE [LARGE SCALE GENOMIC DNA]</scope>
</reference>
<accession>A0A0G0CWX1</accession>
<evidence type="ECO:0000313" key="1">
    <source>
        <dbReference type="EMBL" id="KKP47917.1"/>
    </source>
</evidence>
<comment type="caution">
    <text evidence="1">The sequence shown here is derived from an EMBL/GenBank/DDBJ whole genome shotgun (WGS) entry which is preliminary data.</text>
</comment>
<evidence type="ECO:0000313" key="2">
    <source>
        <dbReference type="Proteomes" id="UP000033995"/>
    </source>
</evidence>
<dbReference type="AlphaFoldDB" id="A0A0G0CWX1"/>